<feature type="region of interest" description="Disordered" evidence="1">
    <location>
        <begin position="80"/>
        <end position="316"/>
    </location>
</feature>
<proteinExistence type="predicted"/>
<dbReference type="EMBL" id="JADBGQ010000003">
    <property type="protein sequence ID" value="KAG5402634.1"/>
    <property type="molecule type" value="Genomic_DNA"/>
</dbReference>
<organism evidence="2 3">
    <name type="scientific">Brassica rapa subsp. trilocularis</name>
    <dbReference type="NCBI Taxonomy" id="1813537"/>
    <lineage>
        <taxon>Eukaryota</taxon>
        <taxon>Viridiplantae</taxon>
        <taxon>Streptophyta</taxon>
        <taxon>Embryophyta</taxon>
        <taxon>Tracheophyta</taxon>
        <taxon>Spermatophyta</taxon>
        <taxon>Magnoliopsida</taxon>
        <taxon>eudicotyledons</taxon>
        <taxon>Gunneridae</taxon>
        <taxon>Pentapetalae</taxon>
        <taxon>rosids</taxon>
        <taxon>malvids</taxon>
        <taxon>Brassicales</taxon>
        <taxon>Brassicaceae</taxon>
        <taxon>Brassiceae</taxon>
        <taxon>Brassica</taxon>
    </lineage>
</organism>
<name>A0ABQ7MVC2_BRACM</name>
<reference evidence="2 3" key="1">
    <citation type="submission" date="2021-03" db="EMBL/GenBank/DDBJ databases">
        <authorList>
            <person name="King G.J."/>
            <person name="Bancroft I."/>
            <person name="Baten A."/>
            <person name="Bloomfield J."/>
            <person name="Borpatragohain P."/>
            <person name="He Z."/>
            <person name="Irish N."/>
            <person name="Irwin J."/>
            <person name="Liu K."/>
            <person name="Mauleon R.P."/>
            <person name="Moore J."/>
            <person name="Morris R."/>
            <person name="Ostergaard L."/>
            <person name="Wang B."/>
            <person name="Wells R."/>
        </authorList>
    </citation>
    <scope>NUCLEOTIDE SEQUENCE [LARGE SCALE GENOMIC DNA]</scope>
    <source>
        <strain evidence="2">R-o-18</strain>
        <tissue evidence="2">Leaf</tissue>
    </source>
</reference>
<feature type="compositionally biased region" description="Basic and acidic residues" evidence="1">
    <location>
        <begin position="163"/>
        <end position="173"/>
    </location>
</feature>
<feature type="compositionally biased region" description="Acidic residues" evidence="1">
    <location>
        <begin position="174"/>
        <end position="186"/>
    </location>
</feature>
<evidence type="ECO:0000313" key="3">
    <source>
        <dbReference type="Proteomes" id="UP000823674"/>
    </source>
</evidence>
<evidence type="ECO:0000256" key="1">
    <source>
        <dbReference type="SAM" id="MobiDB-lite"/>
    </source>
</evidence>
<sequence length="316" mass="33987">MECSRDGQSGAMPVDSVTPREWRSDLLVVLPIRTKRLDIFPKDVQKQISEAKRMGTLPDLSAMLFAQLGLIGGEGSSVAVPRVDAIPPSNTHNAGKGKKRKRGGSGTERSVEETSDVPPSGELQTKKKRKRTKKKSADEGSGNLERPTETEGGNVQEEELRPEEEVSADRALGEEDDEEEAVDGQESEASLGDAGSDNLEEESEGSPLLIRGRGDEADGEERLPAPISPYAEGPSTAFEGETPNRGNLVAEDNAPLLVLSDTSAEGSRRGNEGENVGMLEEVPRSDEMHVSPVARESSVRASELSALNDRESDRED</sequence>
<feature type="compositionally biased region" description="Basic and acidic residues" evidence="1">
    <location>
        <begin position="212"/>
        <end position="223"/>
    </location>
</feature>
<comment type="caution">
    <text evidence="2">The sequence shown here is derived from an EMBL/GenBank/DDBJ whole genome shotgun (WGS) entry which is preliminary data.</text>
</comment>
<protein>
    <submittedName>
        <fullName evidence="2">Uncharacterized protein</fullName>
    </submittedName>
</protein>
<accession>A0ABQ7MVC2</accession>
<gene>
    <name evidence="2" type="primary">A03g500010.1_BraROA</name>
    <name evidence="2" type="ORF">IGI04_008753</name>
</gene>
<dbReference type="Proteomes" id="UP000823674">
    <property type="component" value="Chromosome A03"/>
</dbReference>
<keyword evidence="3" id="KW-1185">Reference proteome</keyword>
<evidence type="ECO:0000313" key="2">
    <source>
        <dbReference type="EMBL" id="KAG5402634.1"/>
    </source>
</evidence>